<feature type="compositionally biased region" description="Acidic residues" evidence="1">
    <location>
        <begin position="1"/>
        <end position="14"/>
    </location>
</feature>
<keyword evidence="4" id="KW-1185">Reference proteome</keyword>
<feature type="domain" description="BTB" evidence="2">
    <location>
        <begin position="35"/>
        <end position="111"/>
    </location>
</feature>
<accession>A0A9P4LGE2</accession>
<dbReference type="Proteomes" id="UP000799777">
    <property type="component" value="Unassembled WGS sequence"/>
</dbReference>
<dbReference type="PANTHER" id="PTHR47843">
    <property type="entry name" value="BTB DOMAIN-CONTAINING PROTEIN-RELATED"/>
    <property type="match status" value="1"/>
</dbReference>
<dbReference type="EMBL" id="ML978263">
    <property type="protein sequence ID" value="KAF2025531.1"/>
    <property type="molecule type" value="Genomic_DNA"/>
</dbReference>
<proteinExistence type="predicted"/>
<evidence type="ECO:0000313" key="4">
    <source>
        <dbReference type="Proteomes" id="UP000799777"/>
    </source>
</evidence>
<protein>
    <recommendedName>
        <fullName evidence="2">BTB domain-containing protein</fullName>
    </recommendedName>
</protein>
<reference evidence="3" key="1">
    <citation type="journal article" date="2020" name="Stud. Mycol.">
        <title>101 Dothideomycetes genomes: a test case for predicting lifestyles and emergence of pathogens.</title>
        <authorList>
            <person name="Haridas S."/>
            <person name="Albert R."/>
            <person name="Binder M."/>
            <person name="Bloem J."/>
            <person name="Labutti K."/>
            <person name="Salamov A."/>
            <person name="Andreopoulos B."/>
            <person name="Baker S."/>
            <person name="Barry K."/>
            <person name="Bills G."/>
            <person name="Bluhm B."/>
            <person name="Cannon C."/>
            <person name="Castanera R."/>
            <person name="Culley D."/>
            <person name="Daum C."/>
            <person name="Ezra D."/>
            <person name="Gonzalez J."/>
            <person name="Henrissat B."/>
            <person name="Kuo A."/>
            <person name="Liang C."/>
            <person name="Lipzen A."/>
            <person name="Lutzoni F."/>
            <person name="Magnuson J."/>
            <person name="Mondo S."/>
            <person name="Nolan M."/>
            <person name="Ohm R."/>
            <person name="Pangilinan J."/>
            <person name="Park H.-J."/>
            <person name="Ramirez L."/>
            <person name="Alfaro M."/>
            <person name="Sun H."/>
            <person name="Tritt A."/>
            <person name="Yoshinaga Y."/>
            <person name="Zwiers L.-H."/>
            <person name="Turgeon B."/>
            <person name="Goodwin S."/>
            <person name="Spatafora J."/>
            <person name="Crous P."/>
            <person name="Grigoriev I."/>
        </authorList>
    </citation>
    <scope>NUCLEOTIDE SEQUENCE</scope>
    <source>
        <strain evidence="3">CBS 110217</strain>
    </source>
</reference>
<dbReference type="PROSITE" id="PS50097">
    <property type="entry name" value="BTB"/>
    <property type="match status" value="1"/>
</dbReference>
<gene>
    <name evidence="3" type="ORF">EK21DRAFT_76189</name>
</gene>
<feature type="region of interest" description="Disordered" evidence="1">
    <location>
        <begin position="1"/>
        <end position="22"/>
    </location>
</feature>
<sequence>MHPDLSDFEADEAERDNSMAPHNLRVPLTEAFDLCGKIINLKAGQGNDAVTIQIHQDVLSRNSEFFKRIVKPEWAELREDPDTIDMGPEHSAEEVKCYAHWLYSGMISTRDFDNVNGTKSDPIWVDLANAYVFAEKMMDQRYKCAILETIAGVQRDAPDYPCAEAFNIVYDGTPEGSPARRLLVDMYAYGAYDAPDWNEELEKLPHEALADVLRATIKVRRENLAR</sequence>
<dbReference type="PANTHER" id="PTHR47843:SF2">
    <property type="entry name" value="BTB DOMAIN-CONTAINING PROTEIN"/>
    <property type="match status" value="1"/>
</dbReference>
<comment type="caution">
    <text evidence="3">The sequence shown here is derived from an EMBL/GenBank/DDBJ whole genome shotgun (WGS) entry which is preliminary data.</text>
</comment>
<organism evidence="3 4">
    <name type="scientific">Setomelanomma holmii</name>
    <dbReference type="NCBI Taxonomy" id="210430"/>
    <lineage>
        <taxon>Eukaryota</taxon>
        <taxon>Fungi</taxon>
        <taxon>Dikarya</taxon>
        <taxon>Ascomycota</taxon>
        <taxon>Pezizomycotina</taxon>
        <taxon>Dothideomycetes</taxon>
        <taxon>Pleosporomycetidae</taxon>
        <taxon>Pleosporales</taxon>
        <taxon>Pleosporineae</taxon>
        <taxon>Phaeosphaeriaceae</taxon>
        <taxon>Setomelanomma</taxon>
    </lineage>
</organism>
<dbReference type="Gene3D" id="3.30.710.10">
    <property type="entry name" value="Potassium Channel Kv1.1, Chain A"/>
    <property type="match status" value="1"/>
</dbReference>
<dbReference type="AlphaFoldDB" id="A0A9P4LGE2"/>
<evidence type="ECO:0000259" key="2">
    <source>
        <dbReference type="PROSITE" id="PS50097"/>
    </source>
</evidence>
<name>A0A9P4LGE2_9PLEO</name>
<dbReference type="InterPro" id="IPR011333">
    <property type="entry name" value="SKP1/BTB/POZ_sf"/>
</dbReference>
<evidence type="ECO:0000256" key="1">
    <source>
        <dbReference type="SAM" id="MobiDB-lite"/>
    </source>
</evidence>
<dbReference type="OrthoDB" id="1022638at2759"/>
<dbReference type="InterPro" id="IPR000210">
    <property type="entry name" value="BTB/POZ_dom"/>
</dbReference>
<evidence type="ECO:0000313" key="3">
    <source>
        <dbReference type="EMBL" id="KAF2025531.1"/>
    </source>
</evidence>